<protein>
    <submittedName>
        <fullName evidence="2">Uncharacterized protein</fullName>
    </submittedName>
</protein>
<dbReference type="AlphaFoldDB" id="A0A0M0K4C9"/>
<dbReference type="SUPFAM" id="SSF54403">
    <property type="entry name" value="Cystatin/monellin"/>
    <property type="match status" value="1"/>
</dbReference>
<dbReference type="GO" id="GO:0004869">
    <property type="term" value="F:cysteine-type endopeptidase inhibitor activity"/>
    <property type="evidence" value="ECO:0007669"/>
    <property type="project" value="InterPro"/>
</dbReference>
<dbReference type="EMBL" id="JWZX01001456">
    <property type="protein sequence ID" value="KOO33680.1"/>
    <property type="molecule type" value="Genomic_DNA"/>
</dbReference>
<dbReference type="Proteomes" id="UP000037460">
    <property type="component" value="Unassembled WGS sequence"/>
</dbReference>
<dbReference type="InterPro" id="IPR000010">
    <property type="entry name" value="Cystatin_dom"/>
</dbReference>
<dbReference type="InterPro" id="IPR046350">
    <property type="entry name" value="Cystatin_sf"/>
</dbReference>
<name>A0A0M0K4C9_9EUKA</name>
<sequence length="366" mass="40179">MKVISLLAATIAVVSAIPPAESKYPKQWGSPPMFGTMDYRAFPGGYGHGSGTEARWIQEHMGQEKKENNGRISFPPAFGEPPAMQTRDFRPLPFGYGFGSGTIATWLEQKALELYGETVEEYNSEYAVESEGNRRKLTSGAGTPVNVTDPEVVAAARAGMEFVVREKQTNGENAFLMILSVRRGTQQIVAGVKYSLVVAVSDGQDHYIEVLDQAWRTPRYALLAHVADAKVVRQLQMLGEGGHGIWRGNQVSKYPKQWGSPPMIGTMDYRAFPGGYGHGSGTEARWIQEHMDQEKKENNGRISFPPAFGEPPAIQTDDLRPLPFGYGMGSGTIAAWLEQKALELYGETVEEYNAEVSGNGNGPQRK</sequence>
<keyword evidence="3" id="KW-1185">Reference proteome</keyword>
<organism evidence="2 3">
    <name type="scientific">Chrysochromulina tobinii</name>
    <dbReference type="NCBI Taxonomy" id="1460289"/>
    <lineage>
        <taxon>Eukaryota</taxon>
        <taxon>Haptista</taxon>
        <taxon>Haptophyta</taxon>
        <taxon>Prymnesiophyceae</taxon>
        <taxon>Prymnesiales</taxon>
        <taxon>Chrysochromulinaceae</taxon>
        <taxon>Chrysochromulina</taxon>
    </lineage>
</organism>
<accession>A0A0M0K4C9</accession>
<keyword evidence="1" id="KW-0732">Signal</keyword>
<evidence type="ECO:0000313" key="3">
    <source>
        <dbReference type="Proteomes" id="UP000037460"/>
    </source>
</evidence>
<evidence type="ECO:0000256" key="1">
    <source>
        <dbReference type="SAM" id="SignalP"/>
    </source>
</evidence>
<gene>
    <name evidence="2" type="ORF">Ctob_013784</name>
</gene>
<feature type="chain" id="PRO_5005602363" evidence="1">
    <location>
        <begin position="17"/>
        <end position="366"/>
    </location>
</feature>
<evidence type="ECO:0000313" key="2">
    <source>
        <dbReference type="EMBL" id="KOO33680.1"/>
    </source>
</evidence>
<dbReference type="Gene3D" id="3.10.450.10">
    <property type="match status" value="1"/>
</dbReference>
<dbReference type="OrthoDB" id="406097at2759"/>
<reference evidence="3" key="1">
    <citation type="journal article" date="2015" name="PLoS Genet.">
        <title>Genome Sequence and Transcriptome Analyses of Chrysochromulina tobin: Metabolic Tools for Enhanced Algal Fitness in the Prominent Order Prymnesiales (Haptophyceae).</title>
        <authorList>
            <person name="Hovde B.T."/>
            <person name="Deodato C.R."/>
            <person name="Hunsperger H.M."/>
            <person name="Ryken S.A."/>
            <person name="Yost W."/>
            <person name="Jha R.K."/>
            <person name="Patterson J."/>
            <person name="Monnat R.J. Jr."/>
            <person name="Barlow S.B."/>
            <person name="Starkenburg S.R."/>
            <person name="Cattolico R.A."/>
        </authorList>
    </citation>
    <scope>NUCLEOTIDE SEQUENCE</scope>
    <source>
        <strain evidence="3">CCMP291</strain>
    </source>
</reference>
<comment type="caution">
    <text evidence="2">The sequence shown here is derived from an EMBL/GenBank/DDBJ whole genome shotgun (WGS) entry which is preliminary data.</text>
</comment>
<dbReference type="CDD" id="cd00042">
    <property type="entry name" value="CY"/>
    <property type="match status" value="1"/>
</dbReference>
<feature type="signal peptide" evidence="1">
    <location>
        <begin position="1"/>
        <end position="16"/>
    </location>
</feature>
<proteinExistence type="predicted"/>